<dbReference type="GO" id="GO:0003743">
    <property type="term" value="F:translation initiation factor activity"/>
    <property type="evidence" value="ECO:0007669"/>
    <property type="project" value="UniProtKB-UniRule"/>
</dbReference>
<dbReference type="InterPro" id="IPR036787">
    <property type="entry name" value="T_IF-3_N_sf"/>
</dbReference>
<dbReference type="PANTHER" id="PTHR10938:SF0">
    <property type="entry name" value="TRANSLATION INITIATION FACTOR IF-3, MITOCHONDRIAL"/>
    <property type="match status" value="1"/>
</dbReference>
<dbReference type="Gene3D" id="3.10.20.80">
    <property type="entry name" value="Translation initiation factor 3 (IF-3), N-terminal domain"/>
    <property type="match status" value="1"/>
</dbReference>
<gene>
    <name evidence="4" type="primary">infC</name>
    <name evidence="8" type="ORF">A2290_01310</name>
</gene>
<dbReference type="Pfam" id="PF05198">
    <property type="entry name" value="IF3_N"/>
    <property type="match status" value="1"/>
</dbReference>
<dbReference type="SUPFAM" id="SSF55200">
    <property type="entry name" value="Translation initiation factor IF3, C-terminal domain"/>
    <property type="match status" value="1"/>
</dbReference>
<feature type="domain" description="Translation initiation factor 3 C-terminal" evidence="6">
    <location>
        <begin position="85"/>
        <end position="168"/>
    </location>
</feature>
<comment type="subcellular location">
    <subcellularLocation>
        <location evidence="4">Cytoplasm</location>
    </subcellularLocation>
</comment>
<organism evidence="8 9">
    <name type="scientific">candidate division WOR-1 bacterium RIFOXYB2_FULL_36_35</name>
    <dbReference type="NCBI Taxonomy" id="1802578"/>
    <lineage>
        <taxon>Bacteria</taxon>
        <taxon>Bacillati</taxon>
        <taxon>Saganbacteria</taxon>
    </lineage>
</organism>
<dbReference type="NCBIfam" id="TIGR00168">
    <property type="entry name" value="infC"/>
    <property type="match status" value="1"/>
</dbReference>
<dbReference type="GO" id="GO:0005829">
    <property type="term" value="C:cytosol"/>
    <property type="evidence" value="ECO:0007669"/>
    <property type="project" value="TreeGrafter"/>
</dbReference>
<dbReference type="FunFam" id="3.30.110.10:FF:000001">
    <property type="entry name" value="Translation initiation factor IF-3"/>
    <property type="match status" value="1"/>
</dbReference>
<dbReference type="Proteomes" id="UP000177905">
    <property type="component" value="Unassembled WGS sequence"/>
</dbReference>
<dbReference type="InterPro" id="IPR036788">
    <property type="entry name" value="T_IF-3_C_sf"/>
</dbReference>
<comment type="function">
    <text evidence="4">IF-3 binds to the 30S ribosomal subunit and shifts the equilibrium between 70S ribosomes and their 50S and 30S subunits in favor of the free subunits, thus enhancing the availability of 30S subunits on which protein synthesis initiation begins.</text>
</comment>
<dbReference type="PANTHER" id="PTHR10938">
    <property type="entry name" value="TRANSLATION INITIATION FACTOR IF-3"/>
    <property type="match status" value="1"/>
</dbReference>
<evidence type="ECO:0000313" key="8">
    <source>
        <dbReference type="EMBL" id="OGC14669.1"/>
    </source>
</evidence>
<dbReference type="SUPFAM" id="SSF54364">
    <property type="entry name" value="Translation initiation factor IF3, N-terminal domain"/>
    <property type="match status" value="1"/>
</dbReference>
<evidence type="ECO:0000256" key="5">
    <source>
        <dbReference type="NCBIfam" id="TIGR00168"/>
    </source>
</evidence>
<keyword evidence="2 4" id="KW-0396">Initiation factor</keyword>
<dbReference type="AlphaFoldDB" id="A0A1F4S2R4"/>
<dbReference type="HAMAP" id="MF_00080">
    <property type="entry name" value="IF_3"/>
    <property type="match status" value="1"/>
</dbReference>
<dbReference type="GO" id="GO:0043022">
    <property type="term" value="F:ribosome binding"/>
    <property type="evidence" value="ECO:0007669"/>
    <property type="project" value="TreeGrafter"/>
</dbReference>
<proteinExistence type="inferred from homology"/>
<protein>
    <recommendedName>
        <fullName evidence="4 5">Translation initiation factor IF-3</fullName>
    </recommendedName>
</protein>
<dbReference type="EMBL" id="MEUA01000033">
    <property type="protein sequence ID" value="OGC14669.1"/>
    <property type="molecule type" value="Genomic_DNA"/>
</dbReference>
<keyword evidence="4" id="KW-0963">Cytoplasm</keyword>
<reference evidence="8 9" key="1">
    <citation type="journal article" date="2016" name="Nat. Commun.">
        <title>Thousands of microbial genomes shed light on interconnected biogeochemical processes in an aquifer system.</title>
        <authorList>
            <person name="Anantharaman K."/>
            <person name="Brown C.T."/>
            <person name="Hug L.A."/>
            <person name="Sharon I."/>
            <person name="Castelle C.J."/>
            <person name="Probst A.J."/>
            <person name="Thomas B.C."/>
            <person name="Singh A."/>
            <person name="Wilkins M.J."/>
            <person name="Karaoz U."/>
            <person name="Brodie E.L."/>
            <person name="Williams K.H."/>
            <person name="Hubbard S.S."/>
            <person name="Banfield J.F."/>
        </authorList>
    </citation>
    <scope>NUCLEOTIDE SEQUENCE [LARGE SCALE GENOMIC DNA]</scope>
</reference>
<name>A0A1F4S2R4_UNCSA</name>
<dbReference type="InterPro" id="IPR019815">
    <property type="entry name" value="Translation_initiation_fac_3_C"/>
</dbReference>
<evidence type="ECO:0000313" key="9">
    <source>
        <dbReference type="Proteomes" id="UP000177905"/>
    </source>
</evidence>
<comment type="subunit">
    <text evidence="4">Monomer.</text>
</comment>
<feature type="domain" description="Translation initiation factor 3 N-terminal" evidence="7">
    <location>
        <begin position="7"/>
        <end position="75"/>
    </location>
</feature>
<comment type="similarity">
    <text evidence="1 4">Belongs to the IF-3 family.</text>
</comment>
<dbReference type="Gene3D" id="3.30.110.10">
    <property type="entry name" value="Translation initiation factor 3 (IF-3), C-terminal domain"/>
    <property type="match status" value="1"/>
</dbReference>
<evidence type="ECO:0000259" key="7">
    <source>
        <dbReference type="Pfam" id="PF05198"/>
    </source>
</evidence>
<evidence type="ECO:0000256" key="1">
    <source>
        <dbReference type="ARBA" id="ARBA00005439"/>
    </source>
</evidence>
<keyword evidence="3 4" id="KW-0648">Protein biosynthesis</keyword>
<dbReference type="InterPro" id="IPR001288">
    <property type="entry name" value="Translation_initiation_fac_3"/>
</dbReference>
<dbReference type="InterPro" id="IPR019814">
    <property type="entry name" value="Translation_initiation_fac_3_N"/>
</dbReference>
<evidence type="ECO:0000259" key="6">
    <source>
        <dbReference type="Pfam" id="PF00707"/>
    </source>
</evidence>
<dbReference type="GO" id="GO:0016020">
    <property type="term" value="C:membrane"/>
    <property type="evidence" value="ECO:0007669"/>
    <property type="project" value="TreeGrafter"/>
</dbReference>
<evidence type="ECO:0000256" key="2">
    <source>
        <dbReference type="ARBA" id="ARBA00022540"/>
    </source>
</evidence>
<evidence type="ECO:0000256" key="3">
    <source>
        <dbReference type="ARBA" id="ARBA00022917"/>
    </source>
</evidence>
<sequence length="168" mass="19004">MLRNYYVNEGIRVPEVRLIDDEGGQLGVMRTSEALGLAKEKELDLILISSGAKPPVAKIGDFGKFKYKQTKHAKESRKSQKASVLKEVKLSAKIGEHDLTVRVNRSREFLEKGHKVKVSLYFKGREVTHKEIGERVVQKLVDRVVDFGVPEGKYKMEGRSMVLIIVPK</sequence>
<accession>A0A1F4S2R4</accession>
<dbReference type="GO" id="GO:0032790">
    <property type="term" value="P:ribosome disassembly"/>
    <property type="evidence" value="ECO:0007669"/>
    <property type="project" value="TreeGrafter"/>
</dbReference>
<comment type="caution">
    <text evidence="8">The sequence shown here is derived from an EMBL/GenBank/DDBJ whole genome shotgun (WGS) entry which is preliminary data.</text>
</comment>
<evidence type="ECO:0000256" key="4">
    <source>
        <dbReference type="HAMAP-Rule" id="MF_00080"/>
    </source>
</evidence>
<dbReference type="Pfam" id="PF00707">
    <property type="entry name" value="IF3_C"/>
    <property type="match status" value="1"/>
</dbReference>